<reference evidence="3 4" key="1">
    <citation type="journal article" date="2024" name="Chem. Sci.">
        <title>Discovery of megapolipeptins by genome mining of a Burkholderiales bacteria collection.</title>
        <authorList>
            <person name="Paulo B.S."/>
            <person name="Recchia M.J.J."/>
            <person name="Lee S."/>
            <person name="Fergusson C.H."/>
            <person name="Romanowski S.B."/>
            <person name="Hernandez A."/>
            <person name="Krull N."/>
            <person name="Liu D.Y."/>
            <person name="Cavanagh H."/>
            <person name="Bos A."/>
            <person name="Gray C.A."/>
            <person name="Murphy B.T."/>
            <person name="Linington R.G."/>
            <person name="Eustaquio A.S."/>
        </authorList>
    </citation>
    <scope>NUCLEOTIDE SEQUENCE [LARGE SCALE GENOMIC DNA]</scope>
    <source>
        <strain evidence="3 4">RL16-012-BIC-B</strain>
    </source>
</reference>
<evidence type="ECO:0000256" key="1">
    <source>
        <dbReference type="SAM" id="MobiDB-lite"/>
    </source>
</evidence>
<organism evidence="3 4">
    <name type="scientific">Paraburkholderia agricolaris</name>
    <dbReference type="NCBI Taxonomy" id="2152888"/>
    <lineage>
        <taxon>Bacteria</taxon>
        <taxon>Pseudomonadati</taxon>
        <taxon>Pseudomonadota</taxon>
        <taxon>Betaproteobacteria</taxon>
        <taxon>Burkholderiales</taxon>
        <taxon>Burkholderiaceae</taxon>
        <taxon>Paraburkholderia</taxon>
    </lineage>
</organism>
<comment type="caution">
    <text evidence="3">The sequence shown here is derived from an EMBL/GenBank/DDBJ whole genome shotgun (WGS) entry which is preliminary data.</text>
</comment>
<evidence type="ECO:0000259" key="2">
    <source>
        <dbReference type="Pfam" id="PF24322"/>
    </source>
</evidence>
<feature type="region of interest" description="Disordered" evidence="1">
    <location>
        <begin position="620"/>
        <end position="657"/>
    </location>
</feature>
<feature type="region of interest" description="Disordered" evidence="1">
    <location>
        <begin position="1"/>
        <end position="51"/>
    </location>
</feature>
<dbReference type="Proteomes" id="UP001629249">
    <property type="component" value="Unassembled WGS sequence"/>
</dbReference>
<dbReference type="EMBL" id="JAQQFN010000014">
    <property type="protein sequence ID" value="MFL9885206.1"/>
    <property type="molecule type" value="Genomic_DNA"/>
</dbReference>
<gene>
    <name evidence="3" type="ORF">PQR66_19340</name>
</gene>
<protein>
    <recommendedName>
        <fullName evidence="2">T6SS Tle3 phospholipase effector alpha/beta domain-containing protein</fullName>
    </recommendedName>
</protein>
<feature type="region of interest" description="Disordered" evidence="1">
    <location>
        <begin position="563"/>
        <end position="593"/>
    </location>
</feature>
<sequence>MTDSTLNPADSPDRSAPDDANATTASGAATDQSGSSTAQPPSSGRIEVGSAQGVSLIDKDNELVCVKQMPLPGVVIFVHGVNSEGEWYTPAEKGLCDGLNRRLGRLDDQMVHKGVVGGQMSPASYIESLTPQGYINPKMTSNTYINPDPSFSPIIHFRWGYKANKDEMKLFGANIMLNEQNYWGGGPFANGCSSLADLWSEGIDDRVFGWITVQAMNPSPRKIYRTPPRAYGVMAALRLAKLIQSIRQKQADVPITVVCHSQGNMVGLAAAFLGDRMSPVSDRNQPSKTGRCVADTYVLANPPYSLVNEIGMDNWTQRESRDSNGNRGRETYTARAETLSNYFDILRERAALEPDADKLDREMTNTLASSQGGKPYDAQADRKAHGLNGKTFGRVTLYCCPHDQVISTTTVQGIGWRGMSADEINASNGNGVFTQRVFATGYEVGQDPGTGGMDKAPKYHYWNDDWRKSVNRSKGFWYPPSPPAKFGFMRALRANDTLQGQIGTTLTAPLLYLATLVVKMRVNANPDKDWAIPVTAPKLDEPFTPLAMRYNKPVKVEVDGLTSDFNETYDPPSAARDASKSDKDMSDPYDRFNGKTVTMAAQGDTASEASQRYDDHAALRQDARREDPSGDKGWVDDQGNVTGEDDPSQASPSYKKWHDQQITEVLKGGDHDNPTNHSTIMTSSTHAEKSLAYDLAIGISDLSSQDWADLRIEADWRFGKGMDKSNPNRKYTEYFQYGTYDNRPVQEWAKDSQSEGAIPGKIKDQREGGSLLKAGDFV</sequence>
<proteinExistence type="predicted"/>
<feature type="compositionally biased region" description="Basic and acidic residues" evidence="1">
    <location>
        <begin position="577"/>
        <end position="593"/>
    </location>
</feature>
<dbReference type="InterPro" id="IPR056221">
    <property type="entry name" value="Tle3_ab_dom"/>
</dbReference>
<evidence type="ECO:0000313" key="3">
    <source>
        <dbReference type="EMBL" id="MFL9885206.1"/>
    </source>
</evidence>
<keyword evidence="4" id="KW-1185">Reference proteome</keyword>
<feature type="domain" description="T6SS Tle3 phospholipase effector alpha/beta" evidence="2">
    <location>
        <begin position="71"/>
        <end position="420"/>
    </location>
</feature>
<accession>A0ABW8ZQD3</accession>
<name>A0ABW8ZQD3_9BURK</name>
<feature type="compositionally biased region" description="Polar residues" evidence="1">
    <location>
        <begin position="23"/>
        <end position="42"/>
    </location>
</feature>
<dbReference type="Pfam" id="PF24322">
    <property type="entry name" value="Tle3"/>
    <property type="match status" value="1"/>
</dbReference>
<feature type="compositionally biased region" description="Basic and acidic residues" evidence="1">
    <location>
        <begin position="620"/>
        <end position="635"/>
    </location>
</feature>
<feature type="region of interest" description="Disordered" evidence="1">
    <location>
        <begin position="746"/>
        <end position="778"/>
    </location>
</feature>
<dbReference type="RefSeq" id="WP_408329127.1">
    <property type="nucleotide sequence ID" value="NZ_JAQQFH010000008.1"/>
</dbReference>
<evidence type="ECO:0000313" key="4">
    <source>
        <dbReference type="Proteomes" id="UP001629249"/>
    </source>
</evidence>